<organism evidence="2 3">
    <name type="scientific">Gimesia panareensis</name>
    <dbReference type="NCBI Taxonomy" id="2527978"/>
    <lineage>
        <taxon>Bacteria</taxon>
        <taxon>Pseudomonadati</taxon>
        <taxon>Planctomycetota</taxon>
        <taxon>Planctomycetia</taxon>
        <taxon>Planctomycetales</taxon>
        <taxon>Planctomycetaceae</taxon>
        <taxon>Gimesia</taxon>
    </lineage>
</organism>
<feature type="transmembrane region" description="Helical" evidence="1">
    <location>
        <begin position="198"/>
        <end position="216"/>
    </location>
</feature>
<keyword evidence="1" id="KW-0472">Membrane</keyword>
<proteinExistence type="predicted"/>
<feature type="transmembrane region" description="Helical" evidence="1">
    <location>
        <begin position="269"/>
        <end position="290"/>
    </location>
</feature>
<feature type="transmembrane region" description="Helical" evidence="1">
    <location>
        <begin position="353"/>
        <end position="375"/>
    </location>
</feature>
<feature type="transmembrane region" description="Helical" evidence="1">
    <location>
        <begin position="455"/>
        <end position="474"/>
    </location>
</feature>
<feature type="transmembrane region" description="Helical" evidence="1">
    <location>
        <begin position="54"/>
        <end position="74"/>
    </location>
</feature>
<gene>
    <name evidence="2" type="ORF">Enr10x_57170</name>
</gene>
<feature type="transmembrane region" description="Helical" evidence="1">
    <location>
        <begin position="134"/>
        <end position="152"/>
    </location>
</feature>
<keyword evidence="1" id="KW-0812">Transmembrane</keyword>
<sequence length="537" mass="59559">MTDGLLRVTKYSLRSLWPLGLGVIGLLVLPPLGIRLLNHFLGRFNPPSAASLGAHFFFMAVSVIMLAVVSGVVLDQTKDLLSRMPVKTAEIVSGLILSTLFVSVSASLVSIFIYRQFFYGEMMFRDGWPVLGPTLFLATLIVVFHCGFWNLQSFSLSRVFFWICFGDAMFFWFMSRYFDSKSSNSFEPWKQVTPLELITMLVVFVAAWVGAIRSCARVRCGATEPSRTWEHLQTRVKSLTHQTFVNDRKRFDSISAAFAQLYWQDSCRIIALICMCLGCLVFVMALTTGNRTTPEVISLTTMILFFSGLFLLLVLGTSLSAKESGQMKDYLAIVPLSDRDMALVLTRMTAKMVLVLVGSILLFGLAGGALLSWLFDGTTTIADVLSRRFSSESSWNPVYTYALILLAVWAIVANILALSWSPRRGSKELIASIPTVVIATALINGFNPIVGDRLFLSISALICLATILTYLAAFKTGLLQAQALWLAGLFCLTIPAVYWNFWSTSALPLKLLWSSLLILAVTPFASIPLAVSWNRHR</sequence>
<reference evidence="2 3" key="1">
    <citation type="submission" date="2019-03" db="EMBL/GenBank/DDBJ databases">
        <title>Deep-cultivation of Planctomycetes and their phenomic and genomic characterization uncovers novel biology.</title>
        <authorList>
            <person name="Wiegand S."/>
            <person name="Jogler M."/>
            <person name="Boedeker C."/>
            <person name="Pinto D."/>
            <person name="Vollmers J."/>
            <person name="Rivas-Marin E."/>
            <person name="Kohn T."/>
            <person name="Peeters S.H."/>
            <person name="Heuer A."/>
            <person name="Rast P."/>
            <person name="Oberbeckmann S."/>
            <person name="Bunk B."/>
            <person name="Jeske O."/>
            <person name="Meyerdierks A."/>
            <person name="Storesund J.E."/>
            <person name="Kallscheuer N."/>
            <person name="Luecker S."/>
            <person name="Lage O.M."/>
            <person name="Pohl T."/>
            <person name="Merkel B.J."/>
            <person name="Hornburger P."/>
            <person name="Mueller R.-W."/>
            <person name="Bruemmer F."/>
            <person name="Labrenz M."/>
            <person name="Spormann A.M."/>
            <person name="Op den Camp H."/>
            <person name="Overmann J."/>
            <person name="Amann R."/>
            <person name="Jetten M.S.M."/>
            <person name="Mascher T."/>
            <person name="Medema M.H."/>
            <person name="Devos D.P."/>
            <person name="Kaster A.-K."/>
            <person name="Ovreas L."/>
            <person name="Rohde M."/>
            <person name="Galperin M.Y."/>
            <person name="Jogler C."/>
        </authorList>
    </citation>
    <scope>NUCLEOTIDE SEQUENCE [LARGE SCALE GENOMIC DNA]</scope>
    <source>
        <strain evidence="2 3">Enr10</strain>
    </source>
</reference>
<name>A0A517QFF2_9PLAN</name>
<feature type="transmembrane region" description="Helical" evidence="1">
    <location>
        <begin position="296"/>
        <end position="319"/>
    </location>
</feature>
<protein>
    <submittedName>
        <fullName evidence="2">Uncharacterized protein</fullName>
    </submittedName>
</protein>
<feature type="transmembrane region" description="Helical" evidence="1">
    <location>
        <begin position="159"/>
        <end position="178"/>
    </location>
</feature>
<evidence type="ECO:0000256" key="1">
    <source>
        <dbReference type="SAM" id="Phobius"/>
    </source>
</evidence>
<dbReference type="RefSeq" id="WP_145452242.1">
    <property type="nucleotide sequence ID" value="NZ_CP037421.1"/>
</dbReference>
<keyword evidence="1" id="KW-1133">Transmembrane helix</keyword>
<keyword evidence="3" id="KW-1185">Reference proteome</keyword>
<feature type="transmembrane region" description="Helical" evidence="1">
    <location>
        <begin position="398"/>
        <end position="417"/>
    </location>
</feature>
<feature type="transmembrane region" description="Helical" evidence="1">
    <location>
        <begin position="481"/>
        <end position="499"/>
    </location>
</feature>
<dbReference type="EMBL" id="CP037421">
    <property type="protein sequence ID" value="QDT30351.1"/>
    <property type="molecule type" value="Genomic_DNA"/>
</dbReference>
<feature type="transmembrane region" description="Helical" evidence="1">
    <location>
        <begin position="429"/>
        <end position="449"/>
    </location>
</feature>
<feature type="transmembrane region" description="Helical" evidence="1">
    <location>
        <begin position="511"/>
        <end position="531"/>
    </location>
</feature>
<evidence type="ECO:0000313" key="2">
    <source>
        <dbReference type="EMBL" id="QDT30351.1"/>
    </source>
</evidence>
<feature type="transmembrane region" description="Helical" evidence="1">
    <location>
        <begin position="95"/>
        <end position="114"/>
    </location>
</feature>
<dbReference type="Proteomes" id="UP000315647">
    <property type="component" value="Chromosome"/>
</dbReference>
<feature type="transmembrane region" description="Helical" evidence="1">
    <location>
        <begin position="16"/>
        <end position="34"/>
    </location>
</feature>
<dbReference type="AlphaFoldDB" id="A0A517QFF2"/>
<accession>A0A517QFF2</accession>
<evidence type="ECO:0000313" key="3">
    <source>
        <dbReference type="Proteomes" id="UP000315647"/>
    </source>
</evidence>